<evidence type="ECO:0000256" key="6">
    <source>
        <dbReference type="RuleBase" id="RU364018"/>
    </source>
</evidence>
<dbReference type="InterPro" id="IPR036168">
    <property type="entry name" value="AP2_Mu_C_sf"/>
</dbReference>
<dbReference type="GO" id="GO:0030126">
    <property type="term" value="C:COPI vesicle coat"/>
    <property type="evidence" value="ECO:0007669"/>
    <property type="project" value="UniProtKB-UniRule"/>
</dbReference>
<dbReference type="SUPFAM" id="SSF48452">
    <property type="entry name" value="TPR-like"/>
    <property type="match status" value="1"/>
</dbReference>
<feature type="compositionally biased region" description="Polar residues" evidence="8">
    <location>
        <begin position="51"/>
        <end position="71"/>
    </location>
</feature>
<evidence type="ECO:0000256" key="7">
    <source>
        <dbReference type="RuleBase" id="RU366052"/>
    </source>
</evidence>
<evidence type="ECO:0000313" key="10">
    <source>
        <dbReference type="Proteomes" id="UP001174909"/>
    </source>
</evidence>
<comment type="similarity">
    <text evidence="1 6">Belongs to the adaptor complexes medium subunit family. Delta-COP subfamily.</text>
</comment>
<evidence type="ECO:0000256" key="1">
    <source>
        <dbReference type="ARBA" id="ARBA00010516"/>
    </source>
</evidence>
<dbReference type="SUPFAM" id="SSF49447">
    <property type="entry name" value="Second domain of Mu2 adaptin subunit (ap50) of ap2 adaptor"/>
    <property type="match status" value="1"/>
</dbReference>
<comment type="caution">
    <text evidence="9">The sequence shown here is derived from an EMBL/GenBank/DDBJ whole genome shotgun (WGS) entry which is preliminary data.</text>
</comment>
<dbReference type="EMBL" id="CASHTH010003647">
    <property type="protein sequence ID" value="CAI8047510.1"/>
    <property type="molecule type" value="Genomic_DNA"/>
</dbReference>
<organism evidence="9 10">
    <name type="scientific">Geodia barretti</name>
    <name type="common">Barrett's horny sponge</name>
    <dbReference type="NCBI Taxonomy" id="519541"/>
    <lineage>
        <taxon>Eukaryota</taxon>
        <taxon>Metazoa</taxon>
        <taxon>Porifera</taxon>
        <taxon>Demospongiae</taxon>
        <taxon>Heteroscleromorpha</taxon>
        <taxon>Tetractinellida</taxon>
        <taxon>Astrophorina</taxon>
        <taxon>Geodiidae</taxon>
        <taxon>Geodia</taxon>
    </lineage>
</organism>
<evidence type="ECO:0000256" key="2">
    <source>
        <dbReference type="ARBA" id="ARBA00022448"/>
    </source>
</evidence>
<evidence type="ECO:0000256" key="4">
    <source>
        <dbReference type="ARBA" id="ARBA00022927"/>
    </source>
</evidence>
<keyword evidence="6" id="KW-0472">Membrane</keyword>
<proteinExistence type="inferred from homology"/>
<feature type="region of interest" description="Disordered" evidence="8">
    <location>
        <begin position="1"/>
        <end position="30"/>
    </location>
</feature>
<comment type="subunit">
    <text evidence="6">Oligomeric complex that consists of at least the alpha, beta, beta', gamma, delta, epsilon and zeta subunits.</text>
</comment>
<comment type="function">
    <text evidence="6">The coatomer is a cytosolic protein complex that binds to dilysine motifs and reversibly associates with Golgi non-clathrin-coated vesicles, which further mediate biosynthetic protein transport from the ER, via the Golgi up to the trans Golgi network. Coatomer complex is required for budding from Golgi membranes, and is essential for the retrograde Golgi-to-ER transport of dilysine-tagged proteins.</text>
</comment>
<comment type="subcellular location">
    <subcellularLocation>
        <location evidence="6 7">Cytoplasm</location>
    </subcellularLocation>
    <subcellularLocation>
        <location evidence="6 7">Cytoplasmic vesicle</location>
        <location evidence="6 7">COPI-coated vesicle membrane</location>
        <topology evidence="6 7">Peripheral membrane protein</topology>
        <orientation evidence="6 7">Cytoplasmic side</orientation>
    </subcellularLocation>
    <subcellularLocation>
        <location evidence="6 7">Golgi apparatus membrane</location>
        <topology evidence="6 7">Peripheral membrane protein</topology>
        <orientation evidence="6 7">Cytoplasmic side</orientation>
    </subcellularLocation>
    <subcellularLocation>
        <location evidence="5">Endomembrane system</location>
        <topology evidence="5">Peripheral membrane protein</topology>
        <orientation evidence="5">Cytoplasmic side</orientation>
    </subcellularLocation>
</comment>
<feature type="compositionally biased region" description="Polar residues" evidence="8">
    <location>
        <begin position="1"/>
        <end position="10"/>
    </location>
</feature>
<dbReference type="GO" id="GO:0015031">
    <property type="term" value="P:protein transport"/>
    <property type="evidence" value="ECO:0007669"/>
    <property type="project" value="UniProtKB-KW"/>
</dbReference>
<dbReference type="Proteomes" id="UP001174909">
    <property type="component" value="Unassembled WGS sequence"/>
</dbReference>
<dbReference type="GO" id="GO:0051645">
    <property type="term" value="P:Golgi localization"/>
    <property type="evidence" value="ECO:0007669"/>
    <property type="project" value="TreeGrafter"/>
</dbReference>
<feature type="region of interest" description="Disordered" evidence="8">
    <location>
        <begin position="50"/>
        <end position="72"/>
    </location>
</feature>
<reference evidence="9" key="1">
    <citation type="submission" date="2023-03" db="EMBL/GenBank/DDBJ databases">
        <authorList>
            <person name="Steffen K."/>
            <person name="Cardenas P."/>
        </authorList>
    </citation>
    <scope>NUCLEOTIDE SEQUENCE</scope>
</reference>
<dbReference type="InterPro" id="IPR027059">
    <property type="entry name" value="Coatomer_dsu"/>
</dbReference>
<protein>
    <recommendedName>
        <fullName evidence="6">Coatomer subunit delta</fullName>
    </recommendedName>
</protein>
<sequence length="223" mass="24532">MSASHQSSKPAYNPPSRPQRAGGGSALKLKKKDKDVDMFVDKLVQEGERVTSVTAPRQPSMTAKTTTSTPHASVHLKVTERLSLVAGREGGLQSMEILGMIMLRITDQEFSKIRVLMDNKDQRGLQFQDSFESALQLEPTNTTLKNNIAVCTFYQGYLKECIRELEGVVRWSPPSSLQPALLTNLTATYDLESSSAHSKKLSFLPLLGQHVGEGFPLSSLGLR</sequence>
<keyword evidence="4 6" id="KW-0653">Protein transport</keyword>
<dbReference type="GO" id="GO:0006888">
    <property type="term" value="P:endoplasmic reticulum to Golgi vesicle-mediated transport"/>
    <property type="evidence" value="ECO:0007669"/>
    <property type="project" value="TreeGrafter"/>
</dbReference>
<dbReference type="GO" id="GO:0000139">
    <property type="term" value="C:Golgi membrane"/>
    <property type="evidence" value="ECO:0007669"/>
    <property type="project" value="UniProtKB-SubCell"/>
</dbReference>
<name>A0AA35TFT7_GEOBA</name>
<dbReference type="InterPro" id="IPR011990">
    <property type="entry name" value="TPR-like_helical_dom_sf"/>
</dbReference>
<dbReference type="PANTHER" id="PTHR10121">
    <property type="entry name" value="COATOMER SUBUNIT DELTA"/>
    <property type="match status" value="1"/>
</dbReference>
<evidence type="ECO:0000256" key="8">
    <source>
        <dbReference type="SAM" id="MobiDB-lite"/>
    </source>
</evidence>
<evidence type="ECO:0000313" key="9">
    <source>
        <dbReference type="EMBL" id="CAI8047510.1"/>
    </source>
</evidence>
<accession>A0AA35TFT7</accession>
<dbReference type="PANTHER" id="PTHR10121:SF0">
    <property type="entry name" value="COATOMER SUBUNIT DELTA"/>
    <property type="match status" value="1"/>
</dbReference>
<keyword evidence="3 6" id="KW-0963">Cytoplasm</keyword>
<evidence type="ECO:0000256" key="3">
    <source>
        <dbReference type="ARBA" id="ARBA00022490"/>
    </source>
</evidence>
<keyword evidence="6" id="KW-0931">ER-Golgi transport</keyword>
<dbReference type="AlphaFoldDB" id="A0AA35TFT7"/>
<keyword evidence="6" id="KW-0968">Cytoplasmic vesicle</keyword>
<keyword evidence="6" id="KW-0333">Golgi apparatus</keyword>
<keyword evidence="2 6" id="KW-0813">Transport</keyword>
<evidence type="ECO:0000256" key="5">
    <source>
        <dbReference type="ARBA" id="ARBA00029433"/>
    </source>
</evidence>
<dbReference type="GO" id="GO:0006890">
    <property type="term" value="P:retrograde vesicle-mediated transport, Golgi to endoplasmic reticulum"/>
    <property type="evidence" value="ECO:0007669"/>
    <property type="project" value="UniProtKB-UniRule"/>
</dbReference>
<gene>
    <name evidence="9" type="ORF">GBAR_LOCUS26255</name>
</gene>
<keyword evidence="10" id="KW-1185">Reference proteome</keyword>